<dbReference type="PANTHER" id="PTHR12001">
    <property type="entry name" value="GERANYLGERANYL PYROPHOSPHATE SYNTHASE"/>
    <property type="match status" value="1"/>
</dbReference>
<organism evidence="7 8">
    <name type="scientific">Hydrogenispora ethanolica</name>
    <dbReference type="NCBI Taxonomy" id="1082276"/>
    <lineage>
        <taxon>Bacteria</taxon>
        <taxon>Bacillati</taxon>
        <taxon>Bacillota</taxon>
        <taxon>Hydrogenispora</taxon>
    </lineage>
</organism>
<accession>A0A4R1RBX6</accession>
<dbReference type="OrthoDB" id="9805316at2"/>
<name>A0A4R1RBX6_HYDET</name>
<dbReference type="Pfam" id="PF00348">
    <property type="entry name" value="polyprenyl_synt"/>
    <property type="match status" value="1"/>
</dbReference>
<dbReference type="InterPro" id="IPR033749">
    <property type="entry name" value="Polyprenyl_synt_CS"/>
</dbReference>
<keyword evidence="5" id="KW-0460">Magnesium</keyword>
<dbReference type="GO" id="GO:0008299">
    <property type="term" value="P:isoprenoid biosynthetic process"/>
    <property type="evidence" value="ECO:0007669"/>
    <property type="project" value="InterPro"/>
</dbReference>
<evidence type="ECO:0000256" key="6">
    <source>
        <dbReference type="RuleBase" id="RU004466"/>
    </source>
</evidence>
<dbReference type="SUPFAM" id="SSF48576">
    <property type="entry name" value="Terpenoid synthases"/>
    <property type="match status" value="1"/>
</dbReference>
<gene>
    <name evidence="7" type="ORF">EDC14_102132</name>
</gene>
<comment type="cofactor">
    <cofactor evidence="1">
        <name>Mg(2+)</name>
        <dbReference type="ChEBI" id="CHEBI:18420"/>
    </cofactor>
</comment>
<dbReference type="AlphaFoldDB" id="A0A4R1RBX6"/>
<dbReference type="SFLD" id="SFLDS00005">
    <property type="entry name" value="Isoprenoid_Synthase_Type_I"/>
    <property type="match status" value="1"/>
</dbReference>
<comment type="similarity">
    <text evidence="2 6">Belongs to the FPP/GGPP synthase family.</text>
</comment>
<dbReference type="Proteomes" id="UP000295008">
    <property type="component" value="Unassembled WGS sequence"/>
</dbReference>
<evidence type="ECO:0000256" key="5">
    <source>
        <dbReference type="ARBA" id="ARBA00022842"/>
    </source>
</evidence>
<dbReference type="PANTHER" id="PTHR12001:SF69">
    <property type="entry name" value="ALL TRANS-POLYPRENYL-DIPHOSPHATE SYNTHASE PDSS1"/>
    <property type="match status" value="1"/>
</dbReference>
<dbReference type="GO" id="GO:0046872">
    <property type="term" value="F:metal ion binding"/>
    <property type="evidence" value="ECO:0007669"/>
    <property type="project" value="UniProtKB-KW"/>
</dbReference>
<sequence length="331" mass="36291">MTNKSNLAYISEPGPATDGLEYDEALRLTELEVRKLLKNAPPLIRVQTSHLARVAGKGMRARALLACSIGGDGLVRRGAVNAAAAVELLHLATLIHDDIIDDADMRRGIDALHVKFGEKTAVLCGDYLFCLAFDIASSISPRESDKDKIDGVLPSYLTEICLGEIRELGNTGNLDLTEREYFRIISGKTAALFQASFHAGFFLSDEPREAKDLYIETGKQMGILFQLVDDCLDFVSSKKKAKKPVLTDCRRGVVTLPLIYALRADKTLRLKIENGLSEQELKAAVIAAGGLEYTQSKIRERRTKAKKLISSLGSESKKTRLELLLDKAAAL</sequence>
<evidence type="ECO:0000313" key="7">
    <source>
        <dbReference type="EMBL" id="TCL63314.1"/>
    </source>
</evidence>
<keyword evidence="3 6" id="KW-0808">Transferase</keyword>
<dbReference type="PROSITE" id="PS00723">
    <property type="entry name" value="POLYPRENYL_SYNTHASE_1"/>
    <property type="match status" value="1"/>
</dbReference>
<evidence type="ECO:0000256" key="2">
    <source>
        <dbReference type="ARBA" id="ARBA00006706"/>
    </source>
</evidence>
<dbReference type="Gene3D" id="1.10.600.10">
    <property type="entry name" value="Farnesyl Diphosphate Synthase"/>
    <property type="match status" value="1"/>
</dbReference>
<dbReference type="SFLD" id="SFLDG01017">
    <property type="entry name" value="Polyprenyl_Transferase_Like"/>
    <property type="match status" value="1"/>
</dbReference>
<keyword evidence="8" id="KW-1185">Reference proteome</keyword>
<dbReference type="InterPro" id="IPR008949">
    <property type="entry name" value="Isoprenoid_synthase_dom_sf"/>
</dbReference>
<evidence type="ECO:0000256" key="3">
    <source>
        <dbReference type="ARBA" id="ARBA00022679"/>
    </source>
</evidence>
<dbReference type="InterPro" id="IPR000092">
    <property type="entry name" value="Polyprenyl_synt"/>
</dbReference>
<evidence type="ECO:0000256" key="4">
    <source>
        <dbReference type="ARBA" id="ARBA00022723"/>
    </source>
</evidence>
<comment type="caution">
    <text evidence="7">The sequence shown here is derived from an EMBL/GenBank/DDBJ whole genome shotgun (WGS) entry which is preliminary data.</text>
</comment>
<dbReference type="EMBL" id="SLUN01000021">
    <property type="protein sequence ID" value="TCL63314.1"/>
    <property type="molecule type" value="Genomic_DNA"/>
</dbReference>
<dbReference type="RefSeq" id="WP_132015359.1">
    <property type="nucleotide sequence ID" value="NZ_SLUN01000021.1"/>
</dbReference>
<dbReference type="GO" id="GO:0004659">
    <property type="term" value="F:prenyltransferase activity"/>
    <property type="evidence" value="ECO:0007669"/>
    <property type="project" value="InterPro"/>
</dbReference>
<proteinExistence type="inferred from homology"/>
<reference evidence="7 8" key="1">
    <citation type="submission" date="2019-03" db="EMBL/GenBank/DDBJ databases">
        <title>Genomic Encyclopedia of Type Strains, Phase IV (KMG-IV): sequencing the most valuable type-strain genomes for metagenomic binning, comparative biology and taxonomic classification.</title>
        <authorList>
            <person name="Goeker M."/>
        </authorList>
    </citation>
    <scope>NUCLEOTIDE SEQUENCE [LARGE SCALE GENOMIC DNA]</scope>
    <source>
        <strain evidence="7 8">LX-B</strain>
    </source>
</reference>
<evidence type="ECO:0000313" key="8">
    <source>
        <dbReference type="Proteomes" id="UP000295008"/>
    </source>
</evidence>
<evidence type="ECO:0000256" key="1">
    <source>
        <dbReference type="ARBA" id="ARBA00001946"/>
    </source>
</evidence>
<protein>
    <submittedName>
        <fullName evidence="7">Heptaprenyl diphosphate synthase/octaprenyl-diphosphate synthase</fullName>
    </submittedName>
</protein>
<keyword evidence="4" id="KW-0479">Metal-binding</keyword>